<feature type="coiled-coil region" evidence="1">
    <location>
        <begin position="145"/>
        <end position="172"/>
    </location>
</feature>
<evidence type="ECO:0000256" key="1">
    <source>
        <dbReference type="SAM" id="Coils"/>
    </source>
</evidence>
<name>A0A409WNM9_PSICY</name>
<dbReference type="Gene3D" id="3.40.50.300">
    <property type="entry name" value="P-loop containing nucleotide triphosphate hydrolases"/>
    <property type="match status" value="1"/>
</dbReference>
<dbReference type="InParanoid" id="A0A409WNM9"/>
<dbReference type="InterPro" id="IPR027417">
    <property type="entry name" value="P-loop_NTPase"/>
</dbReference>
<dbReference type="Proteomes" id="UP000283269">
    <property type="component" value="Unassembled WGS sequence"/>
</dbReference>
<evidence type="ECO:0000313" key="3">
    <source>
        <dbReference type="EMBL" id="PPQ80109.1"/>
    </source>
</evidence>
<gene>
    <name evidence="3" type="ORF">CVT25_001477</name>
</gene>
<dbReference type="OrthoDB" id="391988at2759"/>
<evidence type="ECO:0000313" key="4">
    <source>
        <dbReference type="Proteomes" id="UP000283269"/>
    </source>
</evidence>
<dbReference type="SUPFAM" id="SSF52540">
    <property type="entry name" value="P-loop containing nucleoside triphosphate hydrolases"/>
    <property type="match status" value="1"/>
</dbReference>
<dbReference type="AlphaFoldDB" id="A0A409WNM9"/>
<dbReference type="EMBL" id="NHYD01003346">
    <property type="protein sequence ID" value="PPQ80109.1"/>
    <property type="molecule type" value="Genomic_DNA"/>
</dbReference>
<comment type="caution">
    <text evidence="3">The sequence shown here is derived from an EMBL/GenBank/DDBJ whole genome shotgun (WGS) entry which is preliminary data.</text>
</comment>
<evidence type="ECO:0000259" key="2">
    <source>
        <dbReference type="Pfam" id="PF01926"/>
    </source>
</evidence>
<keyword evidence="4" id="KW-1185">Reference proteome</keyword>
<proteinExistence type="predicted"/>
<accession>A0A409WNM9</accession>
<dbReference type="InterPro" id="IPR006073">
    <property type="entry name" value="GTP-bd"/>
</dbReference>
<dbReference type="STRING" id="93625.A0A409WNM9"/>
<keyword evidence="1" id="KW-0175">Coiled coil</keyword>
<protein>
    <recommendedName>
        <fullName evidence="2">G domain-containing protein</fullName>
    </recommendedName>
</protein>
<organism evidence="3 4">
    <name type="scientific">Psilocybe cyanescens</name>
    <dbReference type="NCBI Taxonomy" id="93625"/>
    <lineage>
        <taxon>Eukaryota</taxon>
        <taxon>Fungi</taxon>
        <taxon>Dikarya</taxon>
        <taxon>Basidiomycota</taxon>
        <taxon>Agaricomycotina</taxon>
        <taxon>Agaricomycetes</taxon>
        <taxon>Agaricomycetidae</taxon>
        <taxon>Agaricales</taxon>
        <taxon>Agaricineae</taxon>
        <taxon>Strophariaceae</taxon>
        <taxon>Psilocybe</taxon>
    </lineage>
</organism>
<sequence>MASESTIDDIIKTVERSISYPISCVCQSGVGKSSLINCIFGITEAHVAHNKPGESDIEQEFTSQENKFFVLHDSKGFEPGDVANFKTVHDFIERRSRWELPLKDRIHGVWLCTETPTAGGRIFEAGDERLLKLAHKNQIPIVIVFTQYDRLVRTKRDELEEEEEDLDQSTLDTRSKDEAQRSFEVCVESLHRTMDRLKIPMPHHVKVSGYQEDVSELVTVTRDIVKEQIKGDAWIMWAIAQRASLPLKIEACITGYVVCDSDVSVVADLNSVLDYRRVLTGTVPGFGQMLLRSCLIEVHKDIITCWNFKGEVLNTDEFKQLMLHLIQDVHTKPNVSTAPKFDIISQFVGLVTASSAPIAPPVAILGLTYAFLDWLSNAILENIPDVQRLLIAYTVDLISVLRELFDLTLKPALALTATWEELQEAFETYERSASRQRVHNSIREKVQEGKQILTADGLDRVVRVLVEE</sequence>
<dbReference type="Pfam" id="PF01926">
    <property type="entry name" value="MMR_HSR1"/>
    <property type="match status" value="1"/>
</dbReference>
<reference evidence="3 4" key="1">
    <citation type="journal article" date="2018" name="Evol. Lett.">
        <title>Horizontal gene cluster transfer increased hallucinogenic mushroom diversity.</title>
        <authorList>
            <person name="Reynolds H.T."/>
            <person name="Vijayakumar V."/>
            <person name="Gluck-Thaler E."/>
            <person name="Korotkin H.B."/>
            <person name="Matheny P.B."/>
            <person name="Slot J.C."/>
        </authorList>
    </citation>
    <scope>NUCLEOTIDE SEQUENCE [LARGE SCALE GENOMIC DNA]</scope>
    <source>
        <strain evidence="3 4">2631</strain>
    </source>
</reference>
<dbReference type="GO" id="GO:0005525">
    <property type="term" value="F:GTP binding"/>
    <property type="evidence" value="ECO:0007669"/>
    <property type="project" value="InterPro"/>
</dbReference>
<feature type="domain" description="G" evidence="2">
    <location>
        <begin position="27"/>
        <end position="146"/>
    </location>
</feature>